<evidence type="ECO:0000313" key="3">
    <source>
        <dbReference type="Proteomes" id="UP001519363"/>
    </source>
</evidence>
<organism evidence="2 3">
    <name type="scientific">Crossiella equi</name>
    <dbReference type="NCBI Taxonomy" id="130796"/>
    <lineage>
        <taxon>Bacteria</taxon>
        <taxon>Bacillati</taxon>
        <taxon>Actinomycetota</taxon>
        <taxon>Actinomycetes</taxon>
        <taxon>Pseudonocardiales</taxon>
        <taxon>Pseudonocardiaceae</taxon>
        <taxon>Crossiella</taxon>
    </lineage>
</organism>
<dbReference type="InterPro" id="IPR051044">
    <property type="entry name" value="MAG_DAG_Lipase"/>
</dbReference>
<dbReference type="SUPFAM" id="SSF53474">
    <property type="entry name" value="alpha/beta-Hydrolases"/>
    <property type="match status" value="1"/>
</dbReference>
<gene>
    <name evidence="2" type="ORF">JOF53_005991</name>
</gene>
<dbReference type="GO" id="GO:0016787">
    <property type="term" value="F:hydrolase activity"/>
    <property type="evidence" value="ECO:0007669"/>
    <property type="project" value="UniProtKB-KW"/>
</dbReference>
<comment type="caution">
    <text evidence="2">The sequence shown here is derived from an EMBL/GenBank/DDBJ whole genome shotgun (WGS) entry which is preliminary data.</text>
</comment>
<dbReference type="InterPro" id="IPR029058">
    <property type="entry name" value="AB_hydrolase_fold"/>
</dbReference>
<dbReference type="PANTHER" id="PTHR11614">
    <property type="entry name" value="PHOSPHOLIPASE-RELATED"/>
    <property type="match status" value="1"/>
</dbReference>
<dbReference type="Proteomes" id="UP001519363">
    <property type="component" value="Unassembled WGS sequence"/>
</dbReference>
<evidence type="ECO:0000259" key="1">
    <source>
        <dbReference type="Pfam" id="PF12146"/>
    </source>
</evidence>
<keyword evidence="3" id="KW-1185">Reference proteome</keyword>
<dbReference type="Gene3D" id="3.40.50.1820">
    <property type="entry name" value="alpha/beta hydrolase"/>
    <property type="match status" value="1"/>
</dbReference>
<name>A0ABS5AKM2_9PSEU</name>
<dbReference type="Pfam" id="PF12146">
    <property type="entry name" value="Hydrolase_4"/>
    <property type="match status" value="1"/>
</dbReference>
<accession>A0ABS5AKM2</accession>
<reference evidence="2 3" key="1">
    <citation type="submission" date="2021-03" db="EMBL/GenBank/DDBJ databases">
        <title>Sequencing the genomes of 1000 actinobacteria strains.</title>
        <authorList>
            <person name="Klenk H.-P."/>
        </authorList>
    </citation>
    <scope>NUCLEOTIDE SEQUENCE [LARGE SCALE GENOMIC DNA]</scope>
    <source>
        <strain evidence="2 3">DSM 44580</strain>
    </source>
</reference>
<dbReference type="EMBL" id="JAGIOO010000001">
    <property type="protein sequence ID" value="MBP2477119.1"/>
    <property type="molecule type" value="Genomic_DNA"/>
</dbReference>
<evidence type="ECO:0000313" key="2">
    <source>
        <dbReference type="EMBL" id="MBP2477119.1"/>
    </source>
</evidence>
<protein>
    <submittedName>
        <fullName evidence="2">Alpha-beta hydrolase superfamily lysophospholipase</fullName>
    </submittedName>
</protein>
<keyword evidence="2" id="KW-0378">Hydrolase</keyword>
<proteinExistence type="predicted"/>
<dbReference type="InterPro" id="IPR022742">
    <property type="entry name" value="Hydrolase_4"/>
</dbReference>
<dbReference type="RefSeq" id="WP_086788787.1">
    <property type="nucleotide sequence ID" value="NZ_JAGIOO010000001.1"/>
</dbReference>
<sequence length="315" mass="34954">MSTDVLGEAYTARTIELARVRGVDTVATLVRRRADGPAKGALLYVHGFADYFFQTHVAEFFCGLGYDFYGLDLRGYGRSLRPGQLPNFVSEMSEHFEELDAAARLIHEDGHDRLVLMGHSTGGLTVALWAAARRGTLPVDAIVLNSPWLDLAEPWLSRTVGTALVRLIGRWLPNLVVKKGLAPTYTHSLMRSEHGEWEYNLDWKPVEAYPVRAGWLRAVRRGHARVHKGIDVGVPVLVLTSDKSLLHREVWEPAADKADTVLDVAHMARWSPMLGRDVTVTPLPDALHDVFLSAPAVRERALAEAADWLTARTAL</sequence>
<feature type="domain" description="Serine aminopeptidase S33" evidence="1">
    <location>
        <begin position="37"/>
        <end position="243"/>
    </location>
</feature>